<dbReference type="OrthoDB" id="10266249at2759"/>
<dbReference type="Proteomes" id="UP000002899">
    <property type="component" value="Chromosome II"/>
</dbReference>
<evidence type="ECO:0000259" key="2">
    <source>
        <dbReference type="Pfam" id="PF25092"/>
    </source>
</evidence>
<dbReference type="Pfam" id="PF25092">
    <property type="entry name" value="SH3_KIN17_C"/>
    <property type="match status" value="1"/>
</dbReference>
<dbReference type="KEGG" id="bmic:BMR1_02g00041"/>
<feature type="domain" description="Kin17 KOW" evidence="2">
    <location>
        <begin position="21"/>
        <end position="77"/>
    </location>
</feature>
<evidence type="ECO:0000256" key="1">
    <source>
        <dbReference type="ARBA" id="ARBA00008517"/>
    </source>
</evidence>
<dbReference type="InterPro" id="IPR041995">
    <property type="entry name" value="KOW_KIN17"/>
</dbReference>
<keyword evidence="4" id="KW-1185">Reference proteome</keyword>
<name>A0A1R4A9V0_BABMR</name>
<reference evidence="3 4" key="2">
    <citation type="journal article" date="2013" name="PLoS ONE">
        <title>Whole genome mapping and re-organization of the nuclear and mitochondrial genomes of Babesia microti isolates.</title>
        <authorList>
            <person name="Cornillot E."/>
            <person name="Dassouli A."/>
            <person name="Garg A."/>
            <person name="Pachikara N."/>
            <person name="Randazzo S."/>
            <person name="Depoix D."/>
            <person name="Carcy B."/>
            <person name="Delbecq S."/>
            <person name="Frutos R."/>
            <person name="Silva J.C."/>
            <person name="Sutton R."/>
            <person name="Krause P.J."/>
            <person name="Mamoun C.B."/>
        </authorList>
    </citation>
    <scope>NUCLEOTIDE SEQUENCE [LARGE SCALE GENOMIC DNA]</scope>
    <source>
        <strain evidence="3 4">RI</strain>
    </source>
</reference>
<dbReference type="GeneID" id="24423798"/>
<dbReference type="VEuPathDB" id="PiroplasmaDB:BMR1_02g00041"/>
<protein>
    <submittedName>
        <fullName evidence="3">DNA/RNA-binding protein KIN17</fullName>
    </submittedName>
</protein>
<dbReference type="CDD" id="cd13155">
    <property type="entry name" value="KOW_KIN17"/>
    <property type="match status" value="1"/>
</dbReference>
<dbReference type="Gene3D" id="2.30.30.30">
    <property type="match status" value="1"/>
</dbReference>
<accession>A0A1R4A9V0</accession>
<dbReference type="EMBL" id="FO082872">
    <property type="protein sequence ID" value="SJK85759.1"/>
    <property type="molecule type" value="Genomic_DNA"/>
</dbReference>
<dbReference type="AlphaFoldDB" id="A0A1R4A9V0"/>
<dbReference type="RefSeq" id="XP_021337982.1">
    <property type="nucleotide sequence ID" value="XM_021483012.1"/>
</dbReference>
<dbReference type="FunFam" id="2.30.30.30:FF:000021">
    <property type="entry name" value="DNA/RNA-binding protein KIN17, putative"/>
    <property type="match status" value="1"/>
</dbReference>
<comment type="similarity">
    <text evidence="1">Belongs to the KIN17 family.</text>
</comment>
<organism evidence="3 4">
    <name type="scientific">Babesia microti (strain RI)</name>
    <dbReference type="NCBI Taxonomy" id="1133968"/>
    <lineage>
        <taxon>Eukaryota</taxon>
        <taxon>Sar</taxon>
        <taxon>Alveolata</taxon>
        <taxon>Apicomplexa</taxon>
        <taxon>Aconoidasida</taxon>
        <taxon>Piroplasmida</taxon>
        <taxon>Babesiidae</taxon>
        <taxon>Babesia</taxon>
    </lineage>
</organism>
<dbReference type="InterPro" id="IPR014722">
    <property type="entry name" value="Rib_uL2_dom2"/>
</dbReference>
<reference evidence="3 4" key="3">
    <citation type="journal article" date="2016" name="Sci. Rep.">
        <title>Genome-wide diversity and gene expression profiling of Babesia microti isolates identify polymorphic genes that mediate host-pathogen interactions.</title>
        <authorList>
            <person name="Silva J.C."/>
            <person name="Cornillot E."/>
            <person name="McCracken C."/>
            <person name="Usmani-Brown S."/>
            <person name="Dwivedi A."/>
            <person name="Ifeonu O.O."/>
            <person name="Crabtree J."/>
            <person name="Gotia H.T."/>
            <person name="Virji A.Z."/>
            <person name="Reynes C."/>
            <person name="Colinge J."/>
            <person name="Kumar V."/>
            <person name="Lawres L."/>
            <person name="Pazzi J.E."/>
            <person name="Pablo J.V."/>
            <person name="Hung C."/>
            <person name="Brancato J."/>
            <person name="Kumari P."/>
            <person name="Orvis J."/>
            <person name="Tretina K."/>
            <person name="Chibucos M."/>
            <person name="Ott S."/>
            <person name="Sadzewicz L."/>
            <person name="Sengamalay N."/>
            <person name="Shetty A.C."/>
            <person name="Su Q."/>
            <person name="Tallon L."/>
            <person name="Fraser C.M."/>
            <person name="Frutos R."/>
            <person name="Molina D.M."/>
            <person name="Krause P.J."/>
            <person name="Ben Mamoun C."/>
        </authorList>
    </citation>
    <scope>NUCLEOTIDE SEQUENCE [LARGE SCALE GENOMIC DNA]</scope>
    <source>
        <strain evidence="3 4">RI</strain>
    </source>
</reference>
<sequence length="79" mass="8731">MLESDGDKFSLPIKELRTVVPAIGGRVKVLAGEYFGKVGTLKKVNFDQYTAQIEIDSSGNSSKSIITNLPYEQFSKIYV</sequence>
<proteinExistence type="inferred from homology"/>
<evidence type="ECO:0000313" key="3">
    <source>
        <dbReference type="EMBL" id="SJK85759.1"/>
    </source>
</evidence>
<reference evidence="3 4" key="1">
    <citation type="journal article" date="2012" name="Nucleic Acids Res.">
        <title>Sequencing of the smallest Apicomplexan genome from the human pathogen Babesia microti.</title>
        <authorList>
            <person name="Cornillot E."/>
            <person name="Hadj-Kaddour K."/>
            <person name="Dassouli A."/>
            <person name="Noel B."/>
            <person name="Ranwez V."/>
            <person name="Vacherie B."/>
            <person name="Augagneur Y."/>
            <person name="Bres V."/>
            <person name="Duclos A."/>
            <person name="Randazzo S."/>
            <person name="Carcy B."/>
            <person name="Debierre-Grockiego F."/>
            <person name="Delbecq S."/>
            <person name="Moubri-Menage K."/>
            <person name="Shams-Eldin H."/>
            <person name="Usmani-Brown S."/>
            <person name="Bringaud F."/>
            <person name="Wincker P."/>
            <person name="Vivares C.P."/>
            <person name="Schwarz R.T."/>
            <person name="Schetters T.P."/>
            <person name="Krause P.J."/>
            <person name="Gorenflot A."/>
            <person name="Berry V."/>
            <person name="Barbe V."/>
            <person name="Ben Mamoun C."/>
        </authorList>
    </citation>
    <scope>NUCLEOTIDE SEQUENCE [LARGE SCALE GENOMIC DNA]</scope>
    <source>
        <strain evidence="3 4">RI</strain>
    </source>
</reference>
<evidence type="ECO:0000313" key="4">
    <source>
        <dbReference type="Proteomes" id="UP000002899"/>
    </source>
</evidence>
<dbReference type="GO" id="GO:0005634">
    <property type="term" value="C:nucleus"/>
    <property type="evidence" value="ECO:0007669"/>
    <property type="project" value="UniProtKB-ARBA"/>
</dbReference>